<name>A0A2V1AQL7_9ASCO</name>
<dbReference type="Proteomes" id="UP000244309">
    <property type="component" value="Unassembled WGS sequence"/>
</dbReference>
<accession>A0A2V1AQL7</accession>
<evidence type="ECO:0000256" key="1">
    <source>
        <dbReference type="SAM" id="MobiDB-lite"/>
    </source>
</evidence>
<keyword evidence="4" id="KW-1185">Reference proteome</keyword>
<evidence type="ECO:0000313" key="3">
    <source>
        <dbReference type="EMBL" id="PVH19523.1"/>
    </source>
</evidence>
<protein>
    <submittedName>
        <fullName evidence="3">Uncharacterized protein</fullName>
    </submittedName>
</protein>
<reference evidence="3 4" key="1">
    <citation type="submission" date="2017-12" db="EMBL/GenBank/DDBJ databases">
        <title>Genome Sequence of a Multidrug-Resistant Candida haemulonii Isolate from a Patient with Chronic Leg Ulcers in Israel.</title>
        <authorList>
            <person name="Chow N.A."/>
            <person name="Gade L."/>
            <person name="Batra D."/>
            <person name="Rowe L.A."/>
            <person name="Ben-Ami R."/>
            <person name="Loparev V.N."/>
            <person name="Litvintseva A.P."/>
        </authorList>
    </citation>
    <scope>NUCLEOTIDE SEQUENCE [LARGE SCALE GENOMIC DNA]</scope>
    <source>
        <strain evidence="3 4">B11899</strain>
    </source>
</reference>
<dbReference type="VEuPathDB" id="FungiDB:CXQ85_003369"/>
<comment type="caution">
    <text evidence="3">The sequence shown here is derived from an EMBL/GenBank/DDBJ whole genome shotgun (WGS) entry which is preliminary data.</text>
</comment>
<keyword evidence="2" id="KW-0812">Transmembrane</keyword>
<feature type="compositionally biased region" description="Basic and acidic residues" evidence="1">
    <location>
        <begin position="1"/>
        <end position="11"/>
    </location>
</feature>
<dbReference type="AlphaFoldDB" id="A0A2V1AQL7"/>
<keyword evidence="2" id="KW-1133">Transmembrane helix</keyword>
<feature type="region of interest" description="Disordered" evidence="1">
    <location>
        <begin position="1"/>
        <end position="116"/>
    </location>
</feature>
<gene>
    <name evidence="3" type="ORF">CXQ85_003369</name>
</gene>
<organism evidence="3 4">
    <name type="scientific">Candidozyma haemuli</name>
    <dbReference type="NCBI Taxonomy" id="45357"/>
    <lineage>
        <taxon>Eukaryota</taxon>
        <taxon>Fungi</taxon>
        <taxon>Dikarya</taxon>
        <taxon>Ascomycota</taxon>
        <taxon>Saccharomycotina</taxon>
        <taxon>Pichiomycetes</taxon>
        <taxon>Metschnikowiaceae</taxon>
        <taxon>Candidozyma</taxon>
    </lineage>
</organism>
<dbReference type="GeneID" id="37008700"/>
<feature type="transmembrane region" description="Helical" evidence="2">
    <location>
        <begin position="147"/>
        <end position="163"/>
    </location>
</feature>
<proteinExistence type="predicted"/>
<evidence type="ECO:0000313" key="4">
    <source>
        <dbReference type="Proteomes" id="UP000244309"/>
    </source>
</evidence>
<evidence type="ECO:0000256" key="2">
    <source>
        <dbReference type="SAM" id="Phobius"/>
    </source>
</evidence>
<keyword evidence="2" id="KW-0472">Membrane</keyword>
<dbReference type="RefSeq" id="XP_025340463.1">
    <property type="nucleotide sequence ID" value="XM_025487015.1"/>
</dbReference>
<dbReference type="EMBL" id="PKFO01000002">
    <property type="protein sequence ID" value="PVH19523.1"/>
    <property type="molecule type" value="Genomic_DNA"/>
</dbReference>
<feature type="compositionally biased region" description="Polar residues" evidence="1">
    <location>
        <begin position="28"/>
        <end position="42"/>
    </location>
</feature>
<sequence length="196" mass="23058">MTKKLAKDNKAPRRQQTRSPTEPEESPQDNSVSGNGTSQNVPLNFPRPITPPVTPRHLTPNPIERPPSRRPQRHIGFQENLSRQRPRSNALLDHGTRSRTHTRATSQSRGRRRSTPGEQLITIRAPWFYNPHHLQSYFFLRKKRPDLACLFALYMVVSSYILLEPNMTEFWAYKYYCCWFKYLAWKDRNARRRPSG</sequence>